<evidence type="ECO:0000313" key="2">
    <source>
        <dbReference type="Proteomes" id="UP000271573"/>
    </source>
</evidence>
<sequence>MSGFSMRSAVAGGVFATALVLGTSALAGTGVGGIFNLGRANSVNASTSLIGSTSSSQLAVRNNGSGPALTLIVPSGHAPMAISAGAGKVANLNADKLNGISSSGFQRSCQSGGVLAEAAVSGFSASTTDFDTAGVFGGWVCNSATYGSTVLVKKTGPGAYEVVFGNKPNANKMGLTLGFPIVSSTLSSITVSIGGAFNCQDASPTTPEIDCIIVHTSSTTTGNAADGSFNIALM</sequence>
<accession>A0A3G9IJZ5</accession>
<dbReference type="EMBL" id="AP019307">
    <property type="protein sequence ID" value="BBH16385.1"/>
    <property type="molecule type" value="Genomic_DNA"/>
</dbReference>
<evidence type="ECO:0000313" key="1">
    <source>
        <dbReference type="EMBL" id="BBH16385.1"/>
    </source>
</evidence>
<protein>
    <submittedName>
        <fullName evidence="1">Uncharacterized protein</fullName>
    </submittedName>
</protein>
<dbReference type="Proteomes" id="UP000271573">
    <property type="component" value="Chromosome"/>
</dbReference>
<dbReference type="RefSeq" id="WP_125566753.1">
    <property type="nucleotide sequence ID" value="NZ_AP019307.1"/>
</dbReference>
<proteinExistence type="predicted"/>
<keyword evidence="2" id="KW-1185">Reference proteome</keyword>
<organism evidence="1 2">
    <name type="scientific">Nocardioides baekrokdamisoli</name>
    <dbReference type="NCBI Taxonomy" id="1804624"/>
    <lineage>
        <taxon>Bacteria</taxon>
        <taxon>Bacillati</taxon>
        <taxon>Actinomycetota</taxon>
        <taxon>Actinomycetes</taxon>
        <taxon>Propionibacteriales</taxon>
        <taxon>Nocardioidaceae</taxon>
        <taxon>Nocardioides</taxon>
    </lineage>
</organism>
<gene>
    <name evidence="1" type="ORF">Back2_06720</name>
</gene>
<dbReference type="AlphaFoldDB" id="A0A3G9IJZ5"/>
<name>A0A3G9IJZ5_9ACTN</name>
<dbReference type="KEGG" id="nbe:Back2_06720"/>
<reference evidence="1 2" key="1">
    <citation type="submission" date="2018-11" db="EMBL/GenBank/DDBJ databases">
        <title>Complete genome sequence of Nocardioides baekrokdamisoli strain KCTC 39748.</title>
        <authorList>
            <person name="Kang S.W."/>
            <person name="Lee K.C."/>
            <person name="Kim K.K."/>
            <person name="Kim J.S."/>
            <person name="Kim D.S."/>
            <person name="Ko S.H."/>
            <person name="Yang S.H."/>
            <person name="Shin Y.K."/>
            <person name="Lee J.S."/>
        </authorList>
    </citation>
    <scope>NUCLEOTIDE SEQUENCE [LARGE SCALE GENOMIC DNA]</scope>
    <source>
        <strain evidence="1 2">KCTC 39748</strain>
    </source>
</reference>